<dbReference type="Proteomes" id="UP001642360">
    <property type="component" value="Unassembled WGS sequence"/>
</dbReference>
<proteinExistence type="predicted"/>
<evidence type="ECO:0000313" key="1">
    <source>
        <dbReference type="EMBL" id="CAK9180650.1"/>
    </source>
</evidence>
<keyword evidence="2" id="KW-1185">Reference proteome</keyword>
<dbReference type="AlphaFoldDB" id="A0ABC8UHY7"/>
<gene>
    <name evidence="1" type="ORF">ILEXP_LOCUS50670</name>
</gene>
<name>A0ABC8UHY7_9AQUA</name>
<dbReference type="PANTHER" id="PTHR32002:SF35">
    <property type="entry name" value="PROTEIN NLP6"/>
    <property type="match status" value="1"/>
</dbReference>
<comment type="caution">
    <text evidence="1">The sequence shown here is derived from an EMBL/GenBank/DDBJ whole genome shotgun (WGS) entry which is preliminary data.</text>
</comment>
<dbReference type="InterPro" id="IPR045012">
    <property type="entry name" value="NLP"/>
</dbReference>
<accession>A0ABC8UHY7</accession>
<reference evidence="1 2" key="1">
    <citation type="submission" date="2024-02" db="EMBL/GenBank/DDBJ databases">
        <authorList>
            <person name="Vignale AGUSTIN F."/>
            <person name="Sosa J E."/>
            <person name="Modenutti C."/>
        </authorList>
    </citation>
    <scope>NUCLEOTIDE SEQUENCE [LARGE SCALE GENOMIC DNA]</scope>
</reference>
<protein>
    <submittedName>
        <fullName evidence="1">Uncharacterized protein</fullName>
    </submittedName>
</protein>
<dbReference type="EMBL" id="CAUOFW020007802">
    <property type="protein sequence ID" value="CAK9180650.1"/>
    <property type="molecule type" value="Genomic_DNA"/>
</dbReference>
<organism evidence="1 2">
    <name type="scientific">Ilex paraguariensis</name>
    <name type="common">yerba mate</name>
    <dbReference type="NCBI Taxonomy" id="185542"/>
    <lineage>
        <taxon>Eukaryota</taxon>
        <taxon>Viridiplantae</taxon>
        <taxon>Streptophyta</taxon>
        <taxon>Embryophyta</taxon>
        <taxon>Tracheophyta</taxon>
        <taxon>Spermatophyta</taxon>
        <taxon>Magnoliopsida</taxon>
        <taxon>eudicotyledons</taxon>
        <taxon>Gunneridae</taxon>
        <taxon>Pentapetalae</taxon>
        <taxon>asterids</taxon>
        <taxon>campanulids</taxon>
        <taxon>Aquifoliales</taxon>
        <taxon>Aquifoliaceae</taxon>
        <taxon>Ilex</taxon>
    </lineage>
</organism>
<dbReference type="PANTHER" id="PTHR32002">
    <property type="entry name" value="PROTEIN NLP8"/>
    <property type="match status" value="1"/>
</dbReference>
<sequence length="198" mass="23157">MNFWLSPNSGSPEKYRKRRKIIVQCHRRRRTVHNELYVFSGRDGDDDDDDEFESMKKINNGLTKAVMNPTPETLSNQWLTIAVMKDLLRRLYFYGPDRFPVLFQFWTPKSKGGNWVLTTSDQPFGVKIFHKGLAACRSYCVHNNYVISDNKGDIGPHLRVFRGKCLEWITNVGCYSVKEYPQQQYAIFVAYGDCWLCH</sequence>
<evidence type="ECO:0000313" key="2">
    <source>
        <dbReference type="Proteomes" id="UP001642360"/>
    </source>
</evidence>